<protein>
    <submittedName>
        <fullName evidence="12">BCL6B transcription repressor</fullName>
    </submittedName>
</protein>
<dbReference type="Proteomes" id="UP000264820">
    <property type="component" value="Unplaced"/>
</dbReference>
<evidence type="ECO:0000256" key="9">
    <source>
        <dbReference type="ARBA" id="ARBA00023242"/>
    </source>
</evidence>
<feature type="compositionally biased region" description="Low complexity" evidence="10">
    <location>
        <begin position="404"/>
        <end position="422"/>
    </location>
</feature>
<dbReference type="InterPro" id="IPR050457">
    <property type="entry name" value="ZnFinger_BTB_dom_contain"/>
</dbReference>
<dbReference type="InterPro" id="IPR000210">
    <property type="entry name" value="BTB/POZ_dom"/>
</dbReference>
<keyword evidence="7" id="KW-0238">DNA-binding</keyword>
<evidence type="ECO:0000256" key="8">
    <source>
        <dbReference type="ARBA" id="ARBA00023163"/>
    </source>
</evidence>
<keyword evidence="2" id="KW-0479">Metal-binding</keyword>
<dbReference type="GO" id="GO:0000978">
    <property type="term" value="F:RNA polymerase II cis-regulatory region sequence-specific DNA binding"/>
    <property type="evidence" value="ECO:0007669"/>
    <property type="project" value="TreeGrafter"/>
</dbReference>
<dbReference type="SUPFAM" id="SSF54695">
    <property type="entry name" value="POZ domain"/>
    <property type="match status" value="1"/>
</dbReference>
<keyword evidence="3" id="KW-0677">Repeat</keyword>
<evidence type="ECO:0000256" key="4">
    <source>
        <dbReference type="ARBA" id="ARBA00022771"/>
    </source>
</evidence>
<evidence type="ECO:0000256" key="1">
    <source>
        <dbReference type="ARBA" id="ARBA00004123"/>
    </source>
</evidence>
<keyword evidence="8" id="KW-0804">Transcription</keyword>
<dbReference type="Ensembl" id="ENSHCOT00000015691.1">
    <property type="protein sequence ID" value="ENSHCOP00000023455.1"/>
    <property type="gene ID" value="ENSHCOG00000012012.1"/>
</dbReference>
<dbReference type="Gene3D" id="3.30.710.10">
    <property type="entry name" value="Potassium Channel Kv1.1, Chain A"/>
    <property type="match status" value="1"/>
</dbReference>
<evidence type="ECO:0000256" key="10">
    <source>
        <dbReference type="SAM" id="MobiDB-lite"/>
    </source>
</evidence>
<name>A0A3Q2YWQ2_HIPCM</name>
<accession>A0A3Q2YWQ2</accession>
<evidence type="ECO:0000256" key="3">
    <source>
        <dbReference type="ARBA" id="ARBA00022737"/>
    </source>
</evidence>
<evidence type="ECO:0000313" key="12">
    <source>
        <dbReference type="Ensembl" id="ENSHCOP00000023455.1"/>
    </source>
</evidence>
<feature type="domain" description="BTB" evidence="11">
    <location>
        <begin position="39"/>
        <end position="104"/>
    </location>
</feature>
<keyword evidence="6" id="KW-0805">Transcription regulation</keyword>
<feature type="compositionally biased region" description="Polar residues" evidence="10">
    <location>
        <begin position="385"/>
        <end position="403"/>
    </location>
</feature>
<reference evidence="12" key="1">
    <citation type="submission" date="2025-08" db="UniProtKB">
        <authorList>
            <consortium name="Ensembl"/>
        </authorList>
    </citation>
    <scope>IDENTIFICATION</scope>
</reference>
<organism evidence="12 13">
    <name type="scientific">Hippocampus comes</name>
    <name type="common">Tiger tail seahorse</name>
    <dbReference type="NCBI Taxonomy" id="109280"/>
    <lineage>
        <taxon>Eukaryota</taxon>
        <taxon>Metazoa</taxon>
        <taxon>Chordata</taxon>
        <taxon>Craniata</taxon>
        <taxon>Vertebrata</taxon>
        <taxon>Euteleostomi</taxon>
        <taxon>Actinopterygii</taxon>
        <taxon>Neopterygii</taxon>
        <taxon>Teleostei</taxon>
        <taxon>Neoteleostei</taxon>
        <taxon>Acanthomorphata</taxon>
        <taxon>Syngnathiaria</taxon>
        <taxon>Syngnathiformes</taxon>
        <taxon>Syngnathoidei</taxon>
        <taxon>Syngnathidae</taxon>
        <taxon>Hippocampus</taxon>
    </lineage>
</organism>
<keyword evidence="13" id="KW-1185">Reference proteome</keyword>
<keyword evidence="9" id="KW-0539">Nucleus</keyword>
<keyword evidence="5" id="KW-0862">Zinc</keyword>
<dbReference type="GO" id="GO:0005634">
    <property type="term" value="C:nucleus"/>
    <property type="evidence" value="ECO:0007669"/>
    <property type="project" value="UniProtKB-SubCell"/>
</dbReference>
<dbReference type="PANTHER" id="PTHR46105:SF5">
    <property type="entry name" value="ZINC FINGER AND BTB DOMAIN-CONTAINING PROTEIN 44 ISOFORM X1"/>
    <property type="match status" value="1"/>
</dbReference>
<dbReference type="SMART" id="SM00225">
    <property type="entry name" value="BTB"/>
    <property type="match status" value="1"/>
</dbReference>
<evidence type="ECO:0000256" key="7">
    <source>
        <dbReference type="ARBA" id="ARBA00023125"/>
    </source>
</evidence>
<feature type="region of interest" description="Disordered" evidence="10">
    <location>
        <begin position="149"/>
        <end position="227"/>
    </location>
</feature>
<dbReference type="GeneTree" id="ENSGT00940000159844"/>
<evidence type="ECO:0000259" key="11">
    <source>
        <dbReference type="PROSITE" id="PS50097"/>
    </source>
</evidence>
<dbReference type="PANTHER" id="PTHR46105">
    <property type="entry name" value="AGAP004733-PA"/>
    <property type="match status" value="1"/>
</dbReference>
<dbReference type="GO" id="GO:0008270">
    <property type="term" value="F:zinc ion binding"/>
    <property type="evidence" value="ECO:0007669"/>
    <property type="project" value="UniProtKB-KW"/>
</dbReference>
<sequence length="486" mass="52190">MASGAEGPGASAGYVKEFTRHCSDVLLNLNELRHRGILTDATLAVGDARLRAHSAVLVACSGFFYSLSTRAEQHMSVSLPGHLEPGSVSLLLDFMYTSRLPLTPASAPGVLAVAAYLQMDHVADTCRDFMRLHWEKTISRHPRLELDPRVSAASVGPKGGVLPNPGPQAACRVGVPAEPVGPLAPPRKPASEELKKEPDSPPPSPGSPARCGCQPSSPAESKTCNNTPASCNKRDGLDVLAAQHDGKATLDPKSRNWKKYKYIILNPLCVGSSAKEEPRRRVAGAAQAWPGEVPGQIDRWEARRASRRVWGADPRGAGSASHRISSPDRGRPPATRVLAEPLPSGHPPARRRERRMDLPIITTIRPPIESATRLTWATPEEAKPCSQTASRTAATCAAPSSTGRPTSRRTLASTRARSRTAATPAAPDSFRWAFACMHPAHQYVAKIGHFLQRIKCACVCVCVCETVSTDIVCHRRCGAAQFLSLN</sequence>
<evidence type="ECO:0000256" key="2">
    <source>
        <dbReference type="ARBA" id="ARBA00022723"/>
    </source>
</evidence>
<comment type="subcellular location">
    <subcellularLocation>
        <location evidence="1">Nucleus</location>
    </subcellularLocation>
</comment>
<dbReference type="PROSITE" id="PS50097">
    <property type="entry name" value="BTB"/>
    <property type="match status" value="1"/>
</dbReference>
<reference evidence="12" key="2">
    <citation type="submission" date="2025-09" db="UniProtKB">
        <authorList>
            <consortium name="Ensembl"/>
        </authorList>
    </citation>
    <scope>IDENTIFICATION</scope>
</reference>
<dbReference type="Pfam" id="PF00651">
    <property type="entry name" value="BTB"/>
    <property type="match status" value="1"/>
</dbReference>
<evidence type="ECO:0000256" key="6">
    <source>
        <dbReference type="ARBA" id="ARBA00023015"/>
    </source>
</evidence>
<keyword evidence="4" id="KW-0863">Zinc-finger</keyword>
<dbReference type="AlphaFoldDB" id="A0A3Q2YWQ2"/>
<proteinExistence type="predicted"/>
<feature type="region of interest" description="Disordered" evidence="10">
    <location>
        <begin position="311"/>
        <end position="351"/>
    </location>
</feature>
<feature type="region of interest" description="Disordered" evidence="10">
    <location>
        <begin position="379"/>
        <end position="422"/>
    </location>
</feature>
<feature type="compositionally biased region" description="Polar residues" evidence="10">
    <location>
        <begin position="214"/>
        <end position="227"/>
    </location>
</feature>
<evidence type="ECO:0000313" key="13">
    <source>
        <dbReference type="Proteomes" id="UP000264820"/>
    </source>
</evidence>
<dbReference type="GO" id="GO:0000981">
    <property type="term" value="F:DNA-binding transcription factor activity, RNA polymerase II-specific"/>
    <property type="evidence" value="ECO:0007669"/>
    <property type="project" value="TreeGrafter"/>
</dbReference>
<feature type="compositionally biased region" description="Basic and acidic residues" evidence="10">
    <location>
        <begin position="189"/>
        <end position="199"/>
    </location>
</feature>
<dbReference type="InterPro" id="IPR011333">
    <property type="entry name" value="SKP1/BTB/POZ_sf"/>
</dbReference>
<evidence type="ECO:0000256" key="5">
    <source>
        <dbReference type="ARBA" id="ARBA00022833"/>
    </source>
</evidence>